<keyword evidence="2" id="KW-0812">Transmembrane</keyword>
<organism evidence="6 7">
    <name type="scientific">Segatella copri</name>
    <dbReference type="NCBI Taxonomy" id="165179"/>
    <lineage>
        <taxon>Bacteria</taxon>
        <taxon>Pseudomonadati</taxon>
        <taxon>Bacteroidota</taxon>
        <taxon>Bacteroidia</taxon>
        <taxon>Bacteroidales</taxon>
        <taxon>Prevotellaceae</taxon>
        <taxon>Segatella</taxon>
    </lineage>
</organism>
<keyword evidence="4" id="KW-0472">Membrane</keyword>
<evidence type="ECO:0000259" key="5">
    <source>
        <dbReference type="Pfam" id="PF04932"/>
    </source>
</evidence>
<dbReference type="EMBL" id="VZCY01000071">
    <property type="protein sequence ID" value="MQN09988.1"/>
    <property type="molecule type" value="Genomic_DNA"/>
</dbReference>
<dbReference type="GO" id="GO:0016020">
    <property type="term" value="C:membrane"/>
    <property type="evidence" value="ECO:0007669"/>
    <property type="project" value="UniProtKB-SubCell"/>
</dbReference>
<evidence type="ECO:0000313" key="6">
    <source>
        <dbReference type="EMBL" id="MQN09988.1"/>
    </source>
</evidence>
<comment type="caution">
    <text evidence="6">The sequence shown here is derived from an EMBL/GenBank/DDBJ whole genome shotgun (WGS) entry which is preliminary data.</text>
</comment>
<evidence type="ECO:0000256" key="1">
    <source>
        <dbReference type="ARBA" id="ARBA00004141"/>
    </source>
</evidence>
<sequence length="450" mass="52203">MIWKDKVQCSKNKLSDKAYKIEERKVIIILISMFIIIPFALKSKFLIPILLGYSFLIFRQALVFKRNFVPLIIALSLTAPGFLDNMGNDAKFLLYFLRLIILVIWFSYYFLLYKGKNGIKGIASIMMLFLGEFYSLITGNNQEFLSVLYAVIYLSMMHFISSKDNMRTSSVFKYFDVIFICTGIYGILESFCGICPYEYDLNFAVFRASGLLGHPLVLALVTLLYQVMLYVRYIYTKNFNFLLYFFSILVAMITVSRTVYIVYAVLLLYFLIVTKFFVRFKRIVALIAAAALIGAGVIYFFPDLYEGIVYRFVNGEAYHREAAFATVEKLFRDKPFGVGIWQIDNVIATQGYATWGFIVGFGTLDNFFLTQIAAYGYFSIVAFYFYFQYYFHFLKNLQALKLLCFIFLIWVSISFSFDLESYPAVLIMFGFYSTFLVKKEFLGCKNVKAK</sequence>
<accession>A0A6A7VQU7</accession>
<evidence type="ECO:0000313" key="7">
    <source>
        <dbReference type="Proteomes" id="UP000406735"/>
    </source>
</evidence>
<comment type="subcellular location">
    <subcellularLocation>
        <location evidence="1">Membrane</location>
        <topology evidence="1">Multi-pass membrane protein</topology>
    </subcellularLocation>
</comment>
<dbReference type="Proteomes" id="UP000406735">
    <property type="component" value="Unassembled WGS sequence"/>
</dbReference>
<gene>
    <name evidence="6" type="ORF">F7D97_08655</name>
</gene>
<dbReference type="Pfam" id="PF04932">
    <property type="entry name" value="Wzy_C"/>
    <property type="match status" value="1"/>
</dbReference>
<proteinExistence type="predicted"/>
<protein>
    <recommendedName>
        <fullName evidence="5">O-antigen ligase-related domain-containing protein</fullName>
    </recommendedName>
</protein>
<reference evidence="6 7" key="1">
    <citation type="submission" date="2019-09" db="EMBL/GenBank/DDBJ databases">
        <title>Distinct polysaccharide growth profiles of human intestinal Prevotella copri isolates.</title>
        <authorList>
            <person name="Fehlner-Peach H."/>
            <person name="Magnabosco C."/>
            <person name="Raghavan V."/>
            <person name="Scher J.U."/>
            <person name="Tett A."/>
            <person name="Cox L.M."/>
            <person name="Gottsegen C."/>
            <person name="Watters A."/>
            <person name="Wiltshire- Gordon J.D."/>
            <person name="Segata N."/>
            <person name="Bonneau R."/>
            <person name="Littman D.R."/>
        </authorList>
    </citation>
    <scope>NUCLEOTIDE SEQUENCE [LARGE SCALE GENOMIC DNA]</scope>
    <source>
        <strain evidence="7">iK21513</strain>
    </source>
</reference>
<name>A0A6A7VQU7_9BACT</name>
<feature type="domain" description="O-antigen ligase-related" evidence="5">
    <location>
        <begin position="243"/>
        <end position="383"/>
    </location>
</feature>
<evidence type="ECO:0000256" key="3">
    <source>
        <dbReference type="ARBA" id="ARBA00022989"/>
    </source>
</evidence>
<dbReference type="RefSeq" id="WP_153080864.1">
    <property type="nucleotide sequence ID" value="NZ_VZAU01000008.1"/>
</dbReference>
<keyword evidence="3" id="KW-1133">Transmembrane helix</keyword>
<evidence type="ECO:0000256" key="4">
    <source>
        <dbReference type="ARBA" id="ARBA00023136"/>
    </source>
</evidence>
<dbReference type="AlphaFoldDB" id="A0A6A7VQU7"/>
<evidence type="ECO:0000256" key="2">
    <source>
        <dbReference type="ARBA" id="ARBA00022692"/>
    </source>
</evidence>
<dbReference type="InterPro" id="IPR007016">
    <property type="entry name" value="O-antigen_ligase-rel_domated"/>
</dbReference>